<dbReference type="SUPFAM" id="SSF53448">
    <property type="entry name" value="Nucleotide-diphospho-sugar transferases"/>
    <property type="match status" value="1"/>
</dbReference>
<feature type="domain" description="Glycosyltransferase 2-like" evidence="1">
    <location>
        <begin position="10"/>
        <end position="141"/>
    </location>
</feature>
<evidence type="ECO:0000313" key="3">
    <source>
        <dbReference type="Proteomes" id="UP001238603"/>
    </source>
</evidence>
<organism evidence="2 3">
    <name type="scientific">Roseateles subflavus</name>
    <dbReference type="NCBI Taxonomy" id="3053353"/>
    <lineage>
        <taxon>Bacteria</taxon>
        <taxon>Pseudomonadati</taxon>
        <taxon>Pseudomonadota</taxon>
        <taxon>Betaproteobacteria</taxon>
        <taxon>Burkholderiales</taxon>
        <taxon>Sphaerotilaceae</taxon>
        <taxon>Roseateles</taxon>
    </lineage>
</organism>
<name>A0ABT7LM70_9BURK</name>
<dbReference type="PANTHER" id="PTHR22916">
    <property type="entry name" value="GLYCOSYLTRANSFERASE"/>
    <property type="match status" value="1"/>
</dbReference>
<evidence type="ECO:0000259" key="1">
    <source>
        <dbReference type="Pfam" id="PF00535"/>
    </source>
</evidence>
<dbReference type="Pfam" id="PF00535">
    <property type="entry name" value="Glycos_transf_2"/>
    <property type="match status" value="1"/>
</dbReference>
<proteinExistence type="predicted"/>
<accession>A0ABT7LM70</accession>
<keyword evidence="2" id="KW-0328">Glycosyltransferase</keyword>
<reference evidence="2 3" key="1">
    <citation type="submission" date="2023-06" db="EMBL/GenBank/DDBJ databases">
        <title>Pelomonas sp. APW6 16S ribosomal RNA gene genome sequencing and assembly.</title>
        <authorList>
            <person name="Woo H."/>
        </authorList>
    </citation>
    <scope>NUCLEOTIDE SEQUENCE [LARGE SCALE GENOMIC DNA]</scope>
    <source>
        <strain evidence="2 3">APW6</strain>
    </source>
</reference>
<comment type="caution">
    <text evidence="2">The sequence shown here is derived from an EMBL/GenBank/DDBJ whole genome shotgun (WGS) entry which is preliminary data.</text>
</comment>
<dbReference type="EMBL" id="JASVDS010000006">
    <property type="protein sequence ID" value="MDL5033961.1"/>
    <property type="molecule type" value="Genomic_DNA"/>
</dbReference>
<gene>
    <name evidence="2" type="ORF">QRD43_18795</name>
</gene>
<dbReference type="CDD" id="cd00761">
    <property type="entry name" value="Glyco_tranf_GTA_type"/>
    <property type="match status" value="1"/>
</dbReference>
<dbReference type="Gene3D" id="3.90.550.10">
    <property type="entry name" value="Spore Coat Polysaccharide Biosynthesis Protein SpsA, Chain A"/>
    <property type="match status" value="1"/>
</dbReference>
<dbReference type="Proteomes" id="UP001238603">
    <property type="component" value="Unassembled WGS sequence"/>
</dbReference>
<dbReference type="InterPro" id="IPR029044">
    <property type="entry name" value="Nucleotide-diphossugar_trans"/>
</dbReference>
<keyword evidence="2" id="KW-0808">Transferase</keyword>
<dbReference type="GO" id="GO:0016757">
    <property type="term" value="F:glycosyltransferase activity"/>
    <property type="evidence" value="ECO:0007669"/>
    <property type="project" value="UniProtKB-KW"/>
</dbReference>
<dbReference type="EC" id="2.4.-.-" evidence="2"/>
<evidence type="ECO:0000313" key="2">
    <source>
        <dbReference type="EMBL" id="MDL5033961.1"/>
    </source>
</evidence>
<protein>
    <submittedName>
        <fullName evidence="2">Glycosyltransferase family 2 protein</fullName>
        <ecNumber evidence="2">2.4.-.-</ecNumber>
    </submittedName>
</protein>
<dbReference type="RefSeq" id="WP_285984040.1">
    <property type="nucleotide sequence ID" value="NZ_JASVDS010000006.1"/>
</dbReference>
<dbReference type="InterPro" id="IPR001173">
    <property type="entry name" value="Glyco_trans_2-like"/>
</dbReference>
<sequence length="338" mass="38087">MSTAPAPWLSLLVPVYNVAEWLPACLDSIGSQDLRGVELLLLDDCATDASPALAQDWLQRHPELDARLLRHERNQGLSAARNHLLEAARGDYVWFLDSDDVLTPGAIASLRRTLDRQPVDLVLCDFAYLRAQPKLKHRLRGEQHVRTFAGPSNAPLTDTPGLLTGLLELGYLHSWSKVARRSLWSDDLRFPVGRTFEDMASTPDLAMRARSHIHVPEVWIGYRQRAGSILAGASLNKTDDMMRALHDLPQRLHPYSESEAGVRFAASHFAARSFIGAVRFASRQSDAERMGHYCQAFLAALCMPLDDLMAQYLRRGWWWRALRLRHWLSRSAATPRPG</sequence>
<keyword evidence="3" id="KW-1185">Reference proteome</keyword>
<dbReference type="PANTHER" id="PTHR22916:SF3">
    <property type="entry name" value="UDP-GLCNAC:BETAGAL BETA-1,3-N-ACETYLGLUCOSAMINYLTRANSFERASE-LIKE PROTEIN 1"/>
    <property type="match status" value="1"/>
</dbReference>